<feature type="domain" description="Histidine kinase" evidence="12">
    <location>
        <begin position="448"/>
        <end position="633"/>
    </location>
</feature>
<dbReference type="PANTHER" id="PTHR24421:SF10">
    <property type="entry name" value="NITRATE_NITRITE SENSOR PROTEIN NARQ"/>
    <property type="match status" value="1"/>
</dbReference>
<keyword evidence="11" id="KW-0812">Transmembrane</keyword>
<keyword evidence="8" id="KW-0902">Two-component regulatory system</keyword>
<dbReference type="GO" id="GO:0046983">
    <property type="term" value="F:protein dimerization activity"/>
    <property type="evidence" value="ECO:0007669"/>
    <property type="project" value="InterPro"/>
</dbReference>
<evidence type="ECO:0000313" key="14">
    <source>
        <dbReference type="Proteomes" id="UP000195386"/>
    </source>
</evidence>
<dbReference type="SUPFAM" id="SSF55874">
    <property type="entry name" value="ATPase domain of HSP90 chaperone/DNA topoisomerase II/histidine kinase"/>
    <property type="match status" value="1"/>
</dbReference>
<evidence type="ECO:0000256" key="8">
    <source>
        <dbReference type="ARBA" id="ARBA00023012"/>
    </source>
</evidence>
<dbReference type="InterPro" id="IPR011712">
    <property type="entry name" value="Sig_transdc_His_kin_sub3_dim/P"/>
</dbReference>
<dbReference type="SMART" id="SM00028">
    <property type="entry name" value="TPR"/>
    <property type="match status" value="4"/>
</dbReference>
<dbReference type="Proteomes" id="UP000195386">
    <property type="component" value="Unassembled WGS sequence"/>
</dbReference>
<keyword evidence="3" id="KW-0597">Phosphoprotein</keyword>
<dbReference type="SUPFAM" id="SSF48452">
    <property type="entry name" value="TPR-like"/>
    <property type="match status" value="1"/>
</dbReference>
<keyword evidence="5" id="KW-0547">Nucleotide-binding</keyword>
<evidence type="ECO:0000313" key="13">
    <source>
        <dbReference type="EMBL" id="OUO01795.1"/>
    </source>
</evidence>
<dbReference type="RefSeq" id="WP_087425746.1">
    <property type="nucleotide sequence ID" value="NZ_CAMMFP010000002.1"/>
</dbReference>
<dbReference type="InterPro" id="IPR019734">
    <property type="entry name" value="TPR_rpt"/>
</dbReference>
<evidence type="ECO:0000256" key="7">
    <source>
        <dbReference type="ARBA" id="ARBA00022840"/>
    </source>
</evidence>
<dbReference type="InterPro" id="IPR011990">
    <property type="entry name" value="TPR-like_helical_dom_sf"/>
</dbReference>
<keyword evidence="6 13" id="KW-0418">Kinase</keyword>
<dbReference type="GO" id="GO:0016020">
    <property type="term" value="C:membrane"/>
    <property type="evidence" value="ECO:0007669"/>
    <property type="project" value="InterPro"/>
</dbReference>
<keyword evidence="7" id="KW-0067">ATP-binding</keyword>
<evidence type="ECO:0000256" key="6">
    <source>
        <dbReference type="ARBA" id="ARBA00022777"/>
    </source>
</evidence>
<dbReference type="EC" id="2.7.13.3" evidence="2"/>
<dbReference type="SMART" id="SM00387">
    <property type="entry name" value="HATPase_c"/>
    <property type="match status" value="1"/>
</dbReference>
<dbReference type="InterPro" id="IPR036890">
    <property type="entry name" value="HATPase_C_sf"/>
</dbReference>
<dbReference type="CDD" id="cd16917">
    <property type="entry name" value="HATPase_UhpB-NarQ-NarX-like"/>
    <property type="match status" value="1"/>
</dbReference>
<dbReference type="Gene3D" id="1.20.5.1930">
    <property type="match status" value="1"/>
</dbReference>
<dbReference type="Pfam" id="PF02518">
    <property type="entry name" value="HATPase_c"/>
    <property type="match status" value="1"/>
</dbReference>
<evidence type="ECO:0000256" key="2">
    <source>
        <dbReference type="ARBA" id="ARBA00012438"/>
    </source>
</evidence>
<gene>
    <name evidence="13" type="ORF">B5F97_06105</name>
</gene>
<comment type="caution">
    <text evidence="13">The sequence shown here is derived from an EMBL/GenBank/DDBJ whole genome shotgun (WGS) entry which is preliminary data.</text>
</comment>
<dbReference type="InterPro" id="IPR003594">
    <property type="entry name" value="HATPase_dom"/>
</dbReference>
<organism evidence="13 14">
    <name type="scientific">Bacteroides clarus</name>
    <dbReference type="NCBI Taxonomy" id="626929"/>
    <lineage>
        <taxon>Bacteria</taxon>
        <taxon>Pseudomonadati</taxon>
        <taxon>Bacteroidota</taxon>
        <taxon>Bacteroidia</taxon>
        <taxon>Bacteroidales</taxon>
        <taxon>Bacteroidaceae</taxon>
        <taxon>Bacteroides</taxon>
    </lineage>
</organism>
<dbReference type="GO" id="GO:0000155">
    <property type="term" value="F:phosphorelay sensor kinase activity"/>
    <property type="evidence" value="ECO:0007669"/>
    <property type="project" value="InterPro"/>
</dbReference>
<evidence type="ECO:0000256" key="1">
    <source>
        <dbReference type="ARBA" id="ARBA00000085"/>
    </source>
</evidence>
<dbReference type="PANTHER" id="PTHR24421">
    <property type="entry name" value="NITRATE/NITRITE SENSOR PROTEIN NARX-RELATED"/>
    <property type="match status" value="1"/>
</dbReference>
<keyword evidence="10" id="KW-0175">Coiled coil</keyword>
<reference evidence="14" key="1">
    <citation type="submission" date="2017-04" db="EMBL/GenBank/DDBJ databases">
        <title>Function of individual gut microbiota members based on whole genome sequencing of pure cultures obtained from chicken caecum.</title>
        <authorList>
            <person name="Medvecky M."/>
            <person name="Cejkova D."/>
            <person name="Polansky O."/>
            <person name="Karasova D."/>
            <person name="Kubasova T."/>
            <person name="Cizek A."/>
            <person name="Rychlik I."/>
        </authorList>
    </citation>
    <scope>NUCLEOTIDE SEQUENCE [LARGE SCALE GENOMIC DNA]</scope>
    <source>
        <strain evidence="14">An43</strain>
    </source>
</reference>
<keyword evidence="11" id="KW-1133">Transmembrane helix</keyword>
<dbReference type="PROSITE" id="PS50005">
    <property type="entry name" value="TPR"/>
    <property type="match status" value="1"/>
</dbReference>
<dbReference type="Pfam" id="PF13424">
    <property type="entry name" value="TPR_12"/>
    <property type="match status" value="1"/>
</dbReference>
<dbReference type="Gene3D" id="1.25.40.10">
    <property type="entry name" value="Tetratricopeptide repeat domain"/>
    <property type="match status" value="2"/>
</dbReference>
<accession>A0A1Y3YVA5</accession>
<dbReference type="PROSITE" id="PS50109">
    <property type="entry name" value="HIS_KIN"/>
    <property type="match status" value="1"/>
</dbReference>
<evidence type="ECO:0000256" key="4">
    <source>
        <dbReference type="ARBA" id="ARBA00022679"/>
    </source>
</evidence>
<evidence type="ECO:0000256" key="5">
    <source>
        <dbReference type="ARBA" id="ARBA00022741"/>
    </source>
</evidence>
<feature type="transmembrane region" description="Helical" evidence="11">
    <location>
        <begin position="397"/>
        <end position="417"/>
    </location>
</feature>
<dbReference type="GO" id="GO:0005524">
    <property type="term" value="F:ATP binding"/>
    <property type="evidence" value="ECO:0007669"/>
    <property type="project" value="UniProtKB-KW"/>
</dbReference>
<proteinExistence type="predicted"/>
<keyword evidence="9" id="KW-0802">TPR repeat</keyword>
<evidence type="ECO:0000256" key="10">
    <source>
        <dbReference type="SAM" id="Coils"/>
    </source>
</evidence>
<dbReference type="InterPro" id="IPR005467">
    <property type="entry name" value="His_kinase_dom"/>
</dbReference>
<dbReference type="InterPro" id="IPR050482">
    <property type="entry name" value="Sensor_HK_TwoCompSys"/>
</dbReference>
<dbReference type="EMBL" id="NFII01000004">
    <property type="protein sequence ID" value="OUO01795.1"/>
    <property type="molecule type" value="Genomic_DNA"/>
</dbReference>
<keyword evidence="11" id="KW-0472">Membrane</keyword>
<protein>
    <recommendedName>
        <fullName evidence="2">histidine kinase</fullName>
        <ecNumber evidence="2">2.7.13.3</ecNumber>
    </recommendedName>
</protein>
<dbReference type="Gene3D" id="3.30.565.10">
    <property type="entry name" value="Histidine kinase-like ATPase, C-terminal domain"/>
    <property type="match status" value="1"/>
</dbReference>
<evidence type="ECO:0000259" key="12">
    <source>
        <dbReference type="PROSITE" id="PS50109"/>
    </source>
</evidence>
<dbReference type="AlphaFoldDB" id="A0A1Y3YVA5"/>
<name>A0A1Y3YVA5_9BACE</name>
<evidence type="ECO:0000256" key="3">
    <source>
        <dbReference type="ARBA" id="ARBA00022553"/>
    </source>
</evidence>
<evidence type="ECO:0000256" key="9">
    <source>
        <dbReference type="PROSITE-ProRule" id="PRU00339"/>
    </source>
</evidence>
<feature type="coiled-coil region" evidence="10">
    <location>
        <begin position="421"/>
        <end position="448"/>
    </location>
</feature>
<keyword evidence="4" id="KW-0808">Transferase</keyword>
<sequence length="633" mass="72642">MKTLFILLGVFAITPFLYAQDAELEKYQAKLISAGKLNDKDSIAAAYSELSEYYSNRSVDSCRYYAEEGLEILQTKNSPLYASLLCNLGDAYFSSGNLDKAFHYFSMAHDEAARQRDTALWATVSANLGVVCRQKEKPDSALIYYNEALDLLEGREYYSEQAQVLCGIALLYANQSRLDEGTAYGKRAVEAAAKSQDLDMILYANYSCGSIYFLQRRHDEGIGMLRAVVTEGIRQKKPRYVLKAYTVMLEMFKALGNRDSLDVYMEKAEAVIPQLPEESTEVFGFLEEQFLIYMSQGRYRESLNIQKKLLKYRGAGLHLPMDKLYLMMARNYRDLQEPENSMYYYDMAYRVCDSLHSEHISKELSDLTVKYDTREKELEIVRLNQVQLEQKAQTMRWIMATVVVVFILILFLLYYVFRRKRIKKEEELKLAQSYIEGLERERTRLAKELHDGVCNDLLGIGMNMQCMQPTDESKQEILALLEQVRSDVRCISHELMPPKFRSATLAETIEAYVERLVLPASVQLAFSKESEETQWSQVPEEVSYEVYRIMQELLSNILKHSGATEIDVTLTLKRRLLTLQVSDNGKNYRGSEVQAKGIGLTTIQERAKTVGGLFTVNIQDGSQKFRLEIPLSI</sequence>
<evidence type="ECO:0000256" key="11">
    <source>
        <dbReference type="SAM" id="Phobius"/>
    </source>
</evidence>
<dbReference type="Pfam" id="PF07730">
    <property type="entry name" value="HisKA_3"/>
    <property type="match status" value="1"/>
</dbReference>
<comment type="catalytic activity">
    <reaction evidence="1">
        <text>ATP + protein L-histidine = ADP + protein N-phospho-L-histidine.</text>
        <dbReference type="EC" id="2.7.13.3"/>
    </reaction>
</comment>
<feature type="repeat" description="TPR" evidence="9">
    <location>
        <begin position="82"/>
        <end position="115"/>
    </location>
</feature>